<keyword evidence="3" id="KW-1185">Reference proteome</keyword>
<feature type="compositionally biased region" description="Polar residues" evidence="1">
    <location>
        <begin position="1"/>
        <end position="10"/>
    </location>
</feature>
<accession>A0A4S8JUE1</accession>
<feature type="compositionally biased region" description="Basic and acidic residues" evidence="1">
    <location>
        <begin position="236"/>
        <end position="254"/>
    </location>
</feature>
<evidence type="ECO:0008006" key="4">
    <source>
        <dbReference type="Google" id="ProtNLM"/>
    </source>
</evidence>
<evidence type="ECO:0000313" key="2">
    <source>
        <dbReference type="EMBL" id="THU65822.1"/>
    </source>
</evidence>
<dbReference type="AlphaFoldDB" id="A0A4S8JUE1"/>
<evidence type="ECO:0000256" key="1">
    <source>
        <dbReference type="SAM" id="MobiDB-lite"/>
    </source>
</evidence>
<dbReference type="EMBL" id="PYDT01000003">
    <property type="protein sequence ID" value="THU65822.1"/>
    <property type="molecule type" value="Genomic_DNA"/>
</dbReference>
<feature type="region of interest" description="Disordered" evidence="1">
    <location>
        <begin position="1"/>
        <end position="44"/>
    </location>
</feature>
<dbReference type="PANTHER" id="PTHR47066">
    <property type="entry name" value="HEAVY METAL-ASSOCIATED ISOPRENYLATED PLANT PROTEIN 9"/>
    <property type="match status" value="1"/>
</dbReference>
<dbReference type="Proteomes" id="UP000317650">
    <property type="component" value="Chromosome 5"/>
</dbReference>
<feature type="compositionally biased region" description="Basic and acidic residues" evidence="1">
    <location>
        <begin position="14"/>
        <end position="37"/>
    </location>
</feature>
<dbReference type="GO" id="GO:0046872">
    <property type="term" value="F:metal ion binding"/>
    <property type="evidence" value="ECO:0007669"/>
    <property type="project" value="InterPro"/>
</dbReference>
<dbReference type="InterPro" id="IPR044258">
    <property type="entry name" value="HIPP09-like"/>
</dbReference>
<name>A0A4S8JUE1_MUSBA</name>
<sequence length="320" mass="35236">MNQCVITDSTMGEAKQEAEAKQEEKKEEKAEEKKEVPKTVTSFPPSSCRWTCTVLDVRRRSRNPYSNAEIPTSGVESVEMGMTQNQVTVKGIVDPRTLCSMIQKRTMRKAGVLSPLPPAEGDYKPEAVPSQGACAEQLKTKRLKMRGVQAAVTDLRAGKVTVTGTMNGEKLVEYIRRRTGKVASIVPQPPKEEQKEEAEKKPEETPAEGKKEEKQTEEKKEEVKSPQPQDSAGSNKDGDGKEEKGGGEEQKEEGGGEATAAGVSEADVIKKMIYWNGSFIGEDEMARRMLHWMPVYVIQQPPPPPPQLCSDENPNACCVS</sequence>
<gene>
    <name evidence="2" type="ORF">C4D60_Mb05t07700</name>
</gene>
<dbReference type="SUPFAM" id="SSF55008">
    <property type="entry name" value="HMA, heavy metal-associated domain"/>
    <property type="match status" value="1"/>
</dbReference>
<reference evidence="2 3" key="1">
    <citation type="journal article" date="2019" name="Nat. Plants">
        <title>Genome sequencing of Musa balbisiana reveals subgenome evolution and function divergence in polyploid bananas.</title>
        <authorList>
            <person name="Yao X."/>
        </authorList>
    </citation>
    <scope>NUCLEOTIDE SEQUENCE [LARGE SCALE GENOMIC DNA]</scope>
    <source>
        <strain evidence="3">cv. DH-PKW</strain>
        <tissue evidence="2">Leaves</tissue>
    </source>
</reference>
<feature type="compositionally biased region" description="Basic and acidic residues" evidence="1">
    <location>
        <begin position="190"/>
        <end position="224"/>
    </location>
</feature>
<organism evidence="2 3">
    <name type="scientific">Musa balbisiana</name>
    <name type="common">Banana</name>
    <dbReference type="NCBI Taxonomy" id="52838"/>
    <lineage>
        <taxon>Eukaryota</taxon>
        <taxon>Viridiplantae</taxon>
        <taxon>Streptophyta</taxon>
        <taxon>Embryophyta</taxon>
        <taxon>Tracheophyta</taxon>
        <taxon>Spermatophyta</taxon>
        <taxon>Magnoliopsida</taxon>
        <taxon>Liliopsida</taxon>
        <taxon>Zingiberales</taxon>
        <taxon>Musaceae</taxon>
        <taxon>Musa</taxon>
    </lineage>
</organism>
<comment type="caution">
    <text evidence="2">The sequence shown here is derived from an EMBL/GenBank/DDBJ whole genome shotgun (WGS) entry which is preliminary data.</text>
</comment>
<evidence type="ECO:0000313" key="3">
    <source>
        <dbReference type="Proteomes" id="UP000317650"/>
    </source>
</evidence>
<dbReference type="PANTHER" id="PTHR47066:SF1">
    <property type="entry name" value="HEAVY METAL-ASSOCIATED ISOPRENYLATED PLANT PROTEIN 9"/>
    <property type="match status" value="1"/>
</dbReference>
<dbReference type="Gene3D" id="3.30.70.100">
    <property type="match status" value="2"/>
</dbReference>
<feature type="region of interest" description="Disordered" evidence="1">
    <location>
        <begin position="183"/>
        <end position="267"/>
    </location>
</feature>
<dbReference type="InterPro" id="IPR036163">
    <property type="entry name" value="HMA_dom_sf"/>
</dbReference>
<proteinExistence type="predicted"/>
<protein>
    <recommendedName>
        <fullName evidence="4">HMA domain-containing protein</fullName>
    </recommendedName>
</protein>
<dbReference type="STRING" id="52838.A0A4S8JUE1"/>